<gene>
    <name evidence="1" type="ORF">PWO00_23750</name>
</gene>
<dbReference type="Gene3D" id="1.10.10.60">
    <property type="entry name" value="Homeodomain-like"/>
    <property type="match status" value="1"/>
</dbReference>
<reference evidence="1 2" key="1">
    <citation type="submission" date="2023-02" db="EMBL/GenBank/DDBJ databases">
        <title>Complete genome sequence of Priestia aryabhattai G5MAi6, a methanol-tolerant strain isolated from tap water in Hong Kong.</title>
        <authorList>
            <person name="Leung K.M."/>
            <person name="Lai G.K.K."/>
            <person name="Griffin S.D.J."/>
        </authorList>
    </citation>
    <scope>NUCLEOTIDE SEQUENCE [LARGE SCALE GENOMIC DNA]</scope>
    <source>
        <strain evidence="1 2">G5MAi6</strain>
    </source>
</reference>
<sequence>MINSIELVRKQEEYRNKTISLVAELSTEGKSKEEIAEEAGISKAEVDVVLREINRKKVKGRPNMRRFF</sequence>
<dbReference type="RefSeq" id="WP_275036522.1">
    <property type="nucleotide sequence ID" value="NZ_CP118718.1"/>
</dbReference>
<name>A0ABD7WU44_PRIAR</name>
<accession>A0ABD7WU44</accession>
<proteinExistence type="predicted"/>
<dbReference type="AlphaFoldDB" id="A0ABD7WU44"/>
<protein>
    <submittedName>
        <fullName evidence="1">Uncharacterized protein</fullName>
    </submittedName>
</protein>
<evidence type="ECO:0000313" key="2">
    <source>
        <dbReference type="Proteomes" id="UP001220217"/>
    </source>
</evidence>
<organism evidence="1 2">
    <name type="scientific">Priestia aryabhattai</name>
    <name type="common">Bacillus aryabhattai</name>
    <dbReference type="NCBI Taxonomy" id="412384"/>
    <lineage>
        <taxon>Bacteria</taxon>
        <taxon>Bacillati</taxon>
        <taxon>Bacillota</taxon>
        <taxon>Bacilli</taxon>
        <taxon>Bacillales</taxon>
        <taxon>Bacillaceae</taxon>
        <taxon>Priestia</taxon>
    </lineage>
</organism>
<dbReference type="Proteomes" id="UP001220217">
    <property type="component" value="Chromosome"/>
</dbReference>
<evidence type="ECO:0000313" key="1">
    <source>
        <dbReference type="EMBL" id="WEA43811.1"/>
    </source>
</evidence>
<dbReference type="EMBL" id="CP118718">
    <property type="protein sequence ID" value="WEA43811.1"/>
    <property type="molecule type" value="Genomic_DNA"/>
</dbReference>